<dbReference type="GO" id="GO:0008173">
    <property type="term" value="F:RNA methyltransferase activity"/>
    <property type="evidence" value="ECO:0007669"/>
    <property type="project" value="InterPro"/>
</dbReference>
<keyword evidence="7" id="KW-0809">Transit peptide</keyword>
<feature type="binding site" evidence="11">
    <location>
        <position position="194"/>
    </location>
    <ligand>
        <name>S-adenosyl-L-methionine</name>
        <dbReference type="ChEBI" id="CHEBI:59789"/>
    </ligand>
</feature>
<dbReference type="PANTHER" id="PTHR22808">
    <property type="entry name" value="NCL1 YEAST -RELATED NOL1/NOP2/FMU SUN DOMAIN-CONTAINING"/>
    <property type="match status" value="1"/>
</dbReference>
<dbReference type="EMBL" id="CP151507">
    <property type="protein sequence ID" value="WZN63428.1"/>
    <property type="molecule type" value="Genomic_DNA"/>
</dbReference>
<evidence type="ECO:0000256" key="5">
    <source>
        <dbReference type="ARBA" id="ARBA00022691"/>
    </source>
</evidence>
<organism evidence="14 15">
    <name type="scientific">Chloropicon roscoffensis</name>
    <dbReference type="NCBI Taxonomy" id="1461544"/>
    <lineage>
        <taxon>Eukaryota</taxon>
        <taxon>Viridiplantae</taxon>
        <taxon>Chlorophyta</taxon>
        <taxon>Chloropicophyceae</taxon>
        <taxon>Chloropicales</taxon>
        <taxon>Chloropicaceae</taxon>
        <taxon>Chloropicon</taxon>
    </lineage>
</organism>
<feature type="binding site" evidence="11">
    <location>
        <position position="147"/>
    </location>
    <ligand>
        <name>S-adenosyl-L-methionine</name>
        <dbReference type="ChEBI" id="CHEBI:59789"/>
    </ligand>
</feature>
<dbReference type="GO" id="GO:0031167">
    <property type="term" value="P:rRNA methylation"/>
    <property type="evidence" value="ECO:0007669"/>
    <property type="project" value="TreeGrafter"/>
</dbReference>
<keyword evidence="6 11" id="KW-0694">RNA-binding</keyword>
<keyword evidence="8" id="KW-0496">Mitochondrion</keyword>
<evidence type="ECO:0000256" key="7">
    <source>
        <dbReference type="ARBA" id="ARBA00022946"/>
    </source>
</evidence>
<dbReference type="SUPFAM" id="SSF53335">
    <property type="entry name" value="S-adenosyl-L-methionine-dependent methyltransferases"/>
    <property type="match status" value="1"/>
</dbReference>
<keyword evidence="4 11" id="KW-0808">Transferase</keyword>
<keyword evidence="3 11" id="KW-0489">Methyltransferase</keyword>
<dbReference type="InterPro" id="IPR001678">
    <property type="entry name" value="MeTrfase_RsmB-F_NOP2_dom"/>
</dbReference>
<dbReference type="Pfam" id="PF01189">
    <property type="entry name" value="Methyltr_RsmB-F"/>
    <property type="match status" value="1"/>
</dbReference>
<dbReference type="Gene3D" id="3.40.50.150">
    <property type="entry name" value="Vaccinia Virus protein VP39"/>
    <property type="match status" value="1"/>
</dbReference>
<feature type="region of interest" description="Disordered" evidence="12">
    <location>
        <begin position="54"/>
        <end position="73"/>
    </location>
</feature>
<dbReference type="InterPro" id="IPR029063">
    <property type="entry name" value="SAM-dependent_MTases_sf"/>
</dbReference>
<dbReference type="PRINTS" id="PR02008">
    <property type="entry name" value="RCMTFAMILY"/>
</dbReference>
<dbReference type="AlphaFoldDB" id="A0AAX4PB44"/>
<keyword evidence="15" id="KW-1185">Reference proteome</keyword>
<dbReference type="Gene3D" id="6.20.240.40">
    <property type="match status" value="1"/>
</dbReference>
<keyword evidence="5 11" id="KW-0949">S-adenosyl-L-methionine</keyword>
<comment type="catalytic activity">
    <reaction evidence="10">
        <text>a cytidine in rRNA + S-adenosyl-L-methionine = a 5-methylcytidine in rRNA + S-adenosyl-L-homocysteine + H(+)</text>
        <dbReference type="Rhea" id="RHEA:61484"/>
        <dbReference type="Rhea" id="RHEA-COMP:15836"/>
        <dbReference type="Rhea" id="RHEA-COMP:15837"/>
        <dbReference type="ChEBI" id="CHEBI:15378"/>
        <dbReference type="ChEBI" id="CHEBI:57856"/>
        <dbReference type="ChEBI" id="CHEBI:59789"/>
        <dbReference type="ChEBI" id="CHEBI:74483"/>
        <dbReference type="ChEBI" id="CHEBI:82748"/>
    </reaction>
</comment>
<evidence type="ECO:0000256" key="4">
    <source>
        <dbReference type="ARBA" id="ARBA00022679"/>
    </source>
</evidence>
<keyword evidence="2" id="KW-0698">rRNA processing</keyword>
<protein>
    <recommendedName>
        <fullName evidence="9">NOL1/NOP2/Sun domain family member 4</fullName>
    </recommendedName>
</protein>
<dbReference type="InterPro" id="IPR049560">
    <property type="entry name" value="MeTrfase_RsmB-F_NOP2_cat"/>
</dbReference>
<dbReference type="PROSITE" id="PS51686">
    <property type="entry name" value="SAM_MT_RSMB_NOP"/>
    <property type="match status" value="1"/>
</dbReference>
<evidence type="ECO:0000259" key="13">
    <source>
        <dbReference type="PROSITE" id="PS51686"/>
    </source>
</evidence>
<dbReference type="Proteomes" id="UP001472866">
    <property type="component" value="Chromosome 07"/>
</dbReference>
<comment type="subcellular location">
    <subcellularLocation>
        <location evidence="1">Mitochondrion</location>
    </subcellularLocation>
</comment>
<sequence length="361" mass="39683">MDPYFRELYGSRWPTLKSALKEEVRHIALVNPFCRTSEHERRRQLGEATANVMGLQVHSRAEPKDGSGGTYPVPPSDQAGVKAWYWMDLASLLPPLALRIGETDAVLDVCAAPGGKSIVMAQRLFRRHRVGSGAEGQAAGGCLVCNEMSASRRKRLNGVVSDYLPADVRSRVRLTGCDGTKLREHGVYDKVLVDAPCSSERHILMQRGPTRDHRSSRSKASPPVIDRWSPKQCKSFAKTQYAILKSALQCLKPGGRLVYSTCSVAVVENDFVVEKVLEKFGDPEGKIAVRVAEDRGFPDPKDRETLEQLGCERTNHGYCMLPDRSKFGPIYWCVLERVKGGRAVGAEDGTKAAGATSATIN</sequence>
<feature type="binding site" evidence="11">
    <location>
        <position position="178"/>
    </location>
    <ligand>
        <name>S-adenosyl-L-methionine</name>
        <dbReference type="ChEBI" id="CHEBI:59789"/>
    </ligand>
</feature>
<evidence type="ECO:0000256" key="9">
    <source>
        <dbReference type="ARBA" id="ARBA00042050"/>
    </source>
</evidence>
<gene>
    <name evidence="14" type="ORF">HKI87_07g49770</name>
</gene>
<evidence type="ECO:0000256" key="10">
    <source>
        <dbReference type="ARBA" id="ARBA00049302"/>
    </source>
</evidence>
<dbReference type="GO" id="GO:0005762">
    <property type="term" value="C:mitochondrial large ribosomal subunit"/>
    <property type="evidence" value="ECO:0007669"/>
    <property type="project" value="TreeGrafter"/>
</dbReference>
<feature type="domain" description="SAM-dependent MTase RsmB/NOP-type" evidence="13">
    <location>
        <begin position="16"/>
        <end position="338"/>
    </location>
</feature>
<dbReference type="PANTHER" id="PTHR22808:SF3">
    <property type="entry name" value="5-METHYLCYTOSINE RRNA METHYLTRANSFERASE NSUN4"/>
    <property type="match status" value="1"/>
</dbReference>
<dbReference type="InterPro" id="IPR023267">
    <property type="entry name" value="RCMT"/>
</dbReference>
<evidence type="ECO:0000256" key="11">
    <source>
        <dbReference type="PROSITE-ProRule" id="PRU01023"/>
    </source>
</evidence>
<accession>A0AAX4PB44</accession>
<evidence type="ECO:0000313" key="14">
    <source>
        <dbReference type="EMBL" id="WZN63428.1"/>
    </source>
</evidence>
<comment type="similarity">
    <text evidence="11">Belongs to the class I-like SAM-binding methyltransferase superfamily. RsmB/NOP family.</text>
</comment>
<evidence type="ECO:0000313" key="15">
    <source>
        <dbReference type="Proteomes" id="UP001472866"/>
    </source>
</evidence>
<evidence type="ECO:0000256" key="8">
    <source>
        <dbReference type="ARBA" id="ARBA00023128"/>
    </source>
</evidence>
<evidence type="ECO:0000256" key="1">
    <source>
        <dbReference type="ARBA" id="ARBA00004173"/>
    </source>
</evidence>
<feature type="region of interest" description="Disordered" evidence="12">
    <location>
        <begin position="207"/>
        <end position="226"/>
    </location>
</feature>
<feature type="active site" description="Nucleophile" evidence="11">
    <location>
        <position position="262"/>
    </location>
</feature>
<name>A0AAX4PB44_9CHLO</name>
<evidence type="ECO:0000256" key="3">
    <source>
        <dbReference type="ARBA" id="ARBA00022603"/>
    </source>
</evidence>
<reference evidence="14 15" key="1">
    <citation type="submission" date="2024-03" db="EMBL/GenBank/DDBJ databases">
        <title>Complete genome sequence of the green alga Chloropicon roscoffensis RCC1871.</title>
        <authorList>
            <person name="Lemieux C."/>
            <person name="Pombert J.-F."/>
            <person name="Otis C."/>
            <person name="Turmel M."/>
        </authorList>
    </citation>
    <scope>NUCLEOTIDE SEQUENCE [LARGE SCALE GENOMIC DNA]</scope>
    <source>
        <strain evidence="14 15">RCC1871</strain>
    </source>
</reference>
<proteinExistence type="inferred from homology"/>
<feature type="binding site" evidence="11">
    <location>
        <begin position="110"/>
        <end position="116"/>
    </location>
    <ligand>
        <name>S-adenosyl-L-methionine</name>
        <dbReference type="ChEBI" id="CHEBI:59789"/>
    </ligand>
</feature>
<evidence type="ECO:0000256" key="2">
    <source>
        <dbReference type="ARBA" id="ARBA00022552"/>
    </source>
</evidence>
<evidence type="ECO:0000256" key="12">
    <source>
        <dbReference type="SAM" id="MobiDB-lite"/>
    </source>
</evidence>
<dbReference type="GO" id="GO:0003723">
    <property type="term" value="F:RNA binding"/>
    <property type="evidence" value="ECO:0007669"/>
    <property type="project" value="UniProtKB-UniRule"/>
</dbReference>
<evidence type="ECO:0000256" key="6">
    <source>
        <dbReference type="ARBA" id="ARBA00022884"/>
    </source>
</evidence>